<evidence type="ECO:0000259" key="6">
    <source>
        <dbReference type="PROSITE" id="PS50280"/>
    </source>
</evidence>
<dbReference type="GO" id="GO:0005634">
    <property type="term" value="C:nucleus"/>
    <property type="evidence" value="ECO:0007669"/>
    <property type="project" value="TreeGrafter"/>
</dbReference>
<organism evidence="8 9">
    <name type="scientific">Cadophora malorum</name>
    <dbReference type="NCBI Taxonomy" id="108018"/>
    <lineage>
        <taxon>Eukaryota</taxon>
        <taxon>Fungi</taxon>
        <taxon>Dikarya</taxon>
        <taxon>Ascomycota</taxon>
        <taxon>Pezizomycotina</taxon>
        <taxon>Leotiomycetes</taxon>
        <taxon>Helotiales</taxon>
        <taxon>Ploettnerulaceae</taxon>
        <taxon>Cadophora</taxon>
    </lineage>
</organism>
<dbReference type="Pfam" id="PF01753">
    <property type="entry name" value="zf-MYND"/>
    <property type="match status" value="1"/>
</dbReference>
<dbReference type="OrthoDB" id="5945798at2759"/>
<reference evidence="8" key="1">
    <citation type="submission" date="2021-02" db="EMBL/GenBank/DDBJ databases">
        <title>Genome sequence Cadophora malorum strain M34.</title>
        <authorList>
            <person name="Stefanovic E."/>
            <person name="Vu D."/>
            <person name="Scully C."/>
            <person name="Dijksterhuis J."/>
            <person name="Roader J."/>
            <person name="Houbraken J."/>
        </authorList>
    </citation>
    <scope>NUCLEOTIDE SEQUENCE</scope>
    <source>
        <strain evidence="8">M34</strain>
    </source>
</reference>
<keyword evidence="2 4" id="KW-0863">Zinc-finger</keyword>
<keyword evidence="3" id="KW-0862">Zinc</keyword>
<comment type="caution">
    <text evidence="8">The sequence shown here is derived from an EMBL/GenBank/DDBJ whole genome shotgun (WGS) entry which is preliminary data.</text>
</comment>
<protein>
    <recommendedName>
        <fullName evidence="10">Suppressor of anucleate metulae protein B</fullName>
    </recommendedName>
</protein>
<dbReference type="GO" id="GO:0008270">
    <property type="term" value="F:zinc ion binding"/>
    <property type="evidence" value="ECO:0007669"/>
    <property type="project" value="UniProtKB-KW"/>
</dbReference>
<proteinExistence type="predicted"/>
<evidence type="ECO:0000313" key="8">
    <source>
        <dbReference type="EMBL" id="KAG4412525.1"/>
    </source>
</evidence>
<dbReference type="InterPro" id="IPR046341">
    <property type="entry name" value="SET_dom_sf"/>
</dbReference>
<dbReference type="PANTHER" id="PTHR12197">
    <property type="entry name" value="HISTONE-LYSINE N-METHYLTRANSFERASE SMYD"/>
    <property type="match status" value="1"/>
</dbReference>
<dbReference type="InterPro" id="IPR002893">
    <property type="entry name" value="Znf_MYND"/>
</dbReference>
<dbReference type="Gene3D" id="6.10.140.2220">
    <property type="match status" value="1"/>
</dbReference>
<feature type="domain" description="MYND-type" evidence="7">
    <location>
        <begin position="77"/>
        <end position="120"/>
    </location>
</feature>
<evidence type="ECO:0000256" key="3">
    <source>
        <dbReference type="ARBA" id="ARBA00022833"/>
    </source>
</evidence>
<evidence type="ECO:0000256" key="2">
    <source>
        <dbReference type="ARBA" id="ARBA00022771"/>
    </source>
</evidence>
<dbReference type="Gene3D" id="2.170.270.10">
    <property type="entry name" value="SET domain"/>
    <property type="match status" value="1"/>
</dbReference>
<name>A0A8H7W0G1_9HELO</name>
<feature type="compositionally biased region" description="Acidic residues" evidence="5">
    <location>
        <begin position="138"/>
        <end position="165"/>
    </location>
</feature>
<dbReference type="SUPFAM" id="SSF144232">
    <property type="entry name" value="HIT/MYND zinc finger-like"/>
    <property type="match status" value="1"/>
</dbReference>
<evidence type="ECO:0000256" key="4">
    <source>
        <dbReference type="PROSITE-ProRule" id="PRU00134"/>
    </source>
</evidence>
<dbReference type="Pfam" id="PF00856">
    <property type="entry name" value="SET"/>
    <property type="match status" value="1"/>
</dbReference>
<dbReference type="SUPFAM" id="SSF82199">
    <property type="entry name" value="SET domain"/>
    <property type="match status" value="1"/>
</dbReference>
<evidence type="ECO:0008006" key="10">
    <source>
        <dbReference type="Google" id="ProtNLM"/>
    </source>
</evidence>
<feature type="domain" description="SET" evidence="6">
    <location>
        <begin position="165"/>
        <end position="287"/>
    </location>
</feature>
<dbReference type="AlphaFoldDB" id="A0A8H7W0G1"/>
<accession>A0A8H7W0G1</accession>
<dbReference type="PANTHER" id="PTHR12197:SF251">
    <property type="entry name" value="EG:BACR7C10.4 PROTEIN"/>
    <property type="match status" value="1"/>
</dbReference>
<dbReference type="InterPro" id="IPR001214">
    <property type="entry name" value="SET_dom"/>
</dbReference>
<dbReference type="PROSITE" id="PS50280">
    <property type="entry name" value="SET"/>
    <property type="match status" value="1"/>
</dbReference>
<dbReference type="InterPro" id="IPR050869">
    <property type="entry name" value="H3K4_H4K5_MeTrfase"/>
</dbReference>
<sequence length="462" mass="53246">MDRSISRYLEEITIFESTENLLAIIGDDDQSITRACDFCFITNYKTNEGFRISTTVRWRANVRSTETATAPQSSSTTSKAGNPPSEVDETLKTCEGCGMVYYCDRVCQRKAWSKHHKRECAILKAGRAKELQERAEMGDDTGSEELTDDDDTDDEDIDEEEDEEQDVQFDVFDNRVRMTIRFLVLLEGRQERRVKDDPFEYLSWNIYEWARMLEESRRILHIPILKIPNQPPHIGSQVSPGWFVDPILSMIQHSCEPNARPVVEDGKIMVLALKDIPVNGEVTIDYVLDNWLYDYSFRALALSGDRGISCCCSTCEKGKSRIPETEQGDFGLILNKASWHTMNTPVCDTETIQDINWWIARLEQLGYGTGGEYFPFYRRLWKIRLSLRYGEKKYRETLNACLKLYVQIEPAGKVGYEGRIESLYVLCDMLEPNACDRRIKDEGWTGMPADIRREFPGLHDCL</sequence>
<dbReference type="EMBL" id="JAFJYH010000371">
    <property type="protein sequence ID" value="KAG4412525.1"/>
    <property type="molecule type" value="Genomic_DNA"/>
</dbReference>
<keyword evidence="1" id="KW-0479">Metal-binding</keyword>
<evidence type="ECO:0000256" key="5">
    <source>
        <dbReference type="SAM" id="MobiDB-lite"/>
    </source>
</evidence>
<gene>
    <name evidence="8" type="ORF">IFR04_014336</name>
</gene>
<feature type="region of interest" description="Disordered" evidence="5">
    <location>
        <begin position="62"/>
        <end position="88"/>
    </location>
</feature>
<dbReference type="PROSITE" id="PS50865">
    <property type="entry name" value="ZF_MYND_2"/>
    <property type="match status" value="1"/>
</dbReference>
<feature type="region of interest" description="Disordered" evidence="5">
    <location>
        <begin position="131"/>
        <end position="165"/>
    </location>
</feature>
<keyword evidence="9" id="KW-1185">Reference proteome</keyword>
<evidence type="ECO:0000256" key="1">
    <source>
        <dbReference type="ARBA" id="ARBA00022723"/>
    </source>
</evidence>
<evidence type="ECO:0000259" key="7">
    <source>
        <dbReference type="PROSITE" id="PS50865"/>
    </source>
</evidence>
<dbReference type="Proteomes" id="UP000664132">
    <property type="component" value="Unassembled WGS sequence"/>
</dbReference>
<evidence type="ECO:0000313" key="9">
    <source>
        <dbReference type="Proteomes" id="UP000664132"/>
    </source>
</evidence>
<feature type="compositionally biased region" description="Low complexity" evidence="5">
    <location>
        <begin position="64"/>
        <end position="80"/>
    </location>
</feature>